<feature type="region of interest" description="Disordered" evidence="6">
    <location>
        <begin position="1"/>
        <end position="56"/>
    </location>
</feature>
<evidence type="ECO:0000256" key="1">
    <source>
        <dbReference type="ARBA" id="ARBA00004123"/>
    </source>
</evidence>
<dbReference type="InterPro" id="IPR003340">
    <property type="entry name" value="B3_DNA-bd"/>
</dbReference>
<dbReference type="InterPro" id="IPR015300">
    <property type="entry name" value="DNA-bd_pseudobarrel_sf"/>
</dbReference>
<evidence type="ECO:0000256" key="5">
    <source>
        <dbReference type="ARBA" id="ARBA00023242"/>
    </source>
</evidence>
<dbReference type="CDD" id="cd10017">
    <property type="entry name" value="B3_DNA"/>
    <property type="match status" value="1"/>
</dbReference>
<dbReference type="Proteomes" id="UP001187192">
    <property type="component" value="Unassembled WGS sequence"/>
</dbReference>
<proteinExistence type="predicted"/>
<dbReference type="Gene3D" id="2.40.330.10">
    <property type="entry name" value="DNA-binding pseudobarrel domain"/>
    <property type="match status" value="1"/>
</dbReference>
<evidence type="ECO:0000313" key="8">
    <source>
        <dbReference type="EMBL" id="GMN66977.1"/>
    </source>
</evidence>
<dbReference type="PANTHER" id="PTHR31391">
    <property type="entry name" value="B3 DOMAIN-CONTAINING PROTEIN OS11G0197600-RELATED"/>
    <property type="match status" value="1"/>
</dbReference>
<dbReference type="GO" id="GO:0005634">
    <property type="term" value="C:nucleus"/>
    <property type="evidence" value="ECO:0007669"/>
    <property type="project" value="UniProtKB-SubCell"/>
</dbReference>
<gene>
    <name evidence="8" type="ORF">TIFTF001_036038</name>
</gene>
<dbReference type="PANTHER" id="PTHR31391:SF4">
    <property type="entry name" value="B3 DOMAIN-CONTAINING PROTEIN OS03G0184500"/>
    <property type="match status" value="1"/>
</dbReference>
<dbReference type="SMART" id="SM01019">
    <property type="entry name" value="B3"/>
    <property type="match status" value="1"/>
</dbReference>
<dbReference type="GO" id="GO:0003677">
    <property type="term" value="F:DNA binding"/>
    <property type="evidence" value="ECO:0007669"/>
    <property type="project" value="UniProtKB-KW"/>
</dbReference>
<reference evidence="8" key="1">
    <citation type="submission" date="2023-07" db="EMBL/GenBank/DDBJ databases">
        <title>draft genome sequence of fig (Ficus carica).</title>
        <authorList>
            <person name="Takahashi T."/>
            <person name="Nishimura K."/>
        </authorList>
    </citation>
    <scope>NUCLEOTIDE SEQUENCE</scope>
</reference>
<keyword evidence="4" id="KW-0804">Transcription</keyword>
<dbReference type="PROSITE" id="PS50863">
    <property type="entry name" value="B3"/>
    <property type="match status" value="1"/>
</dbReference>
<sequence length="419" mass="45744">MGTPPSGVEVGWVGGAAGREERERRRERKGKRERGGGGSPLEGGGGGGGGGSGGAGAGVSAGEGWGGCRGLGLGGGRLGLGPVVGVGCQRPLLAAGRSPATEKTLGLAQFDAVILGKNGLEIDYPVLNSALFNESDIDDGESDGEPNQTYERKRRSLSTAEIARALSRTKDFTSRHLHCKALPTEFWKENLCDKESNDCSLCISHDRTWPVKLNLRAVGTKGRRVLFQRKGWKEFTTDNNLEIGDVCIFELVNKIEMLCQVTVNRDGEGVRTDDYLKSHEEEPEPRVSLSVGERDKALSSIKDFTSPYPHCKVVRQRGNLSNCYDLGSIDQRNTIAYFTSHLVSADQSEVHQDQPKTKRIFKRPTTSYKDETTCIMQSIIDHIAEEGSKCQRLGENDVEAGKDLEYESFDLETISKNKY</sequence>
<organism evidence="8 9">
    <name type="scientific">Ficus carica</name>
    <name type="common">Common fig</name>
    <dbReference type="NCBI Taxonomy" id="3494"/>
    <lineage>
        <taxon>Eukaryota</taxon>
        <taxon>Viridiplantae</taxon>
        <taxon>Streptophyta</taxon>
        <taxon>Embryophyta</taxon>
        <taxon>Tracheophyta</taxon>
        <taxon>Spermatophyta</taxon>
        <taxon>Magnoliopsida</taxon>
        <taxon>eudicotyledons</taxon>
        <taxon>Gunneridae</taxon>
        <taxon>Pentapetalae</taxon>
        <taxon>rosids</taxon>
        <taxon>fabids</taxon>
        <taxon>Rosales</taxon>
        <taxon>Moraceae</taxon>
        <taxon>Ficeae</taxon>
        <taxon>Ficus</taxon>
    </lineage>
</organism>
<protein>
    <recommendedName>
        <fullName evidence="7">TF-B3 domain-containing protein</fullName>
    </recommendedName>
</protein>
<dbReference type="SUPFAM" id="SSF101936">
    <property type="entry name" value="DNA-binding pseudobarrel domain"/>
    <property type="match status" value="1"/>
</dbReference>
<keyword evidence="9" id="KW-1185">Reference proteome</keyword>
<feature type="compositionally biased region" description="Gly residues" evidence="6">
    <location>
        <begin position="36"/>
        <end position="56"/>
    </location>
</feature>
<comment type="caution">
    <text evidence="8">The sequence shown here is derived from an EMBL/GenBank/DDBJ whole genome shotgun (WGS) entry which is preliminary data.</text>
</comment>
<keyword evidence="5" id="KW-0539">Nucleus</keyword>
<evidence type="ECO:0000313" key="9">
    <source>
        <dbReference type="Proteomes" id="UP001187192"/>
    </source>
</evidence>
<keyword evidence="3" id="KW-0238">DNA-binding</keyword>
<feature type="region of interest" description="Disordered" evidence="6">
    <location>
        <begin position="135"/>
        <end position="155"/>
    </location>
</feature>
<dbReference type="Pfam" id="PF02362">
    <property type="entry name" value="B3"/>
    <property type="match status" value="1"/>
</dbReference>
<evidence type="ECO:0000256" key="6">
    <source>
        <dbReference type="SAM" id="MobiDB-lite"/>
    </source>
</evidence>
<comment type="subcellular location">
    <subcellularLocation>
        <location evidence="1">Nucleus</location>
    </subcellularLocation>
</comment>
<keyword evidence="2" id="KW-0805">Transcription regulation</keyword>
<feature type="domain" description="TF-B3" evidence="7">
    <location>
        <begin position="182"/>
        <end position="265"/>
    </location>
</feature>
<evidence type="ECO:0000259" key="7">
    <source>
        <dbReference type="PROSITE" id="PS50863"/>
    </source>
</evidence>
<feature type="compositionally biased region" description="Acidic residues" evidence="6">
    <location>
        <begin position="135"/>
        <end position="144"/>
    </location>
</feature>
<evidence type="ECO:0000256" key="2">
    <source>
        <dbReference type="ARBA" id="ARBA00023015"/>
    </source>
</evidence>
<dbReference type="InterPro" id="IPR044837">
    <property type="entry name" value="REM16-like"/>
</dbReference>
<evidence type="ECO:0000256" key="3">
    <source>
        <dbReference type="ARBA" id="ARBA00023125"/>
    </source>
</evidence>
<name>A0AA88E2P3_FICCA</name>
<dbReference type="EMBL" id="BTGU01000388">
    <property type="protein sequence ID" value="GMN66977.1"/>
    <property type="molecule type" value="Genomic_DNA"/>
</dbReference>
<evidence type="ECO:0000256" key="4">
    <source>
        <dbReference type="ARBA" id="ARBA00023163"/>
    </source>
</evidence>
<dbReference type="AlphaFoldDB" id="A0AA88E2P3"/>
<accession>A0AA88E2P3</accession>